<reference evidence="9 10" key="1">
    <citation type="submission" date="2024-03" db="EMBL/GenBank/DDBJ databases">
        <title>The genome assembly and annotation of the cricket Gryllus longicercus Weissman &amp; Gray.</title>
        <authorList>
            <person name="Szrajer S."/>
            <person name="Gray D."/>
            <person name="Ylla G."/>
        </authorList>
    </citation>
    <scope>NUCLEOTIDE SEQUENCE [LARGE SCALE GENOMIC DNA]</scope>
    <source>
        <strain evidence="9">DAG 2021-001</strain>
        <tissue evidence="9">Whole body minus gut</tissue>
    </source>
</reference>
<accession>A0AAN9Z9Q2</accession>
<evidence type="ECO:0000313" key="10">
    <source>
        <dbReference type="Proteomes" id="UP001378592"/>
    </source>
</evidence>
<gene>
    <name evidence="9" type="ORF">R5R35_000679</name>
</gene>
<dbReference type="AlphaFoldDB" id="A0AAN9Z9Q2"/>
<comment type="catalytic activity">
    <reaction evidence="3">
        <text>a 1,2-diacyl-sn-glycero-3-phospho-(1D-myo-inositol 4-phosphate) + H2O = a 1,2-diacyl-sn-glycero-3-phospho-(1D-myo-inositol) + phosphate</text>
        <dbReference type="Rhea" id="RHEA:55652"/>
        <dbReference type="ChEBI" id="CHEBI:15377"/>
        <dbReference type="ChEBI" id="CHEBI:43474"/>
        <dbReference type="ChEBI" id="CHEBI:57880"/>
        <dbReference type="ChEBI" id="CHEBI:58178"/>
    </reaction>
    <physiologicalReaction direction="left-to-right" evidence="3">
        <dbReference type="Rhea" id="RHEA:55653"/>
    </physiologicalReaction>
</comment>
<evidence type="ECO:0000256" key="1">
    <source>
        <dbReference type="ARBA" id="ARBA00013038"/>
    </source>
</evidence>
<evidence type="ECO:0000313" key="9">
    <source>
        <dbReference type="EMBL" id="KAK7869371.1"/>
    </source>
</evidence>
<dbReference type="PROSITE" id="PS50275">
    <property type="entry name" value="SAC"/>
    <property type="match status" value="1"/>
</dbReference>
<feature type="domain" description="SAC" evidence="8">
    <location>
        <begin position="124"/>
        <end position="453"/>
    </location>
</feature>
<dbReference type="Pfam" id="PF02383">
    <property type="entry name" value="Syja_N"/>
    <property type="match status" value="1"/>
</dbReference>
<evidence type="ECO:0000256" key="5">
    <source>
        <dbReference type="ARBA" id="ARBA00041396"/>
    </source>
</evidence>
<name>A0AAN9Z9Q2_9ORTH</name>
<organism evidence="9 10">
    <name type="scientific">Gryllus longicercus</name>
    <dbReference type="NCBI Taxonomy" id="2509291"/>
    <lineage>
        <taxon>Eukaryota</taxon>
        <taxon>Metazoa</taxon>
        <taxon>Ecdysozoa</taxon>
        <taxon>Arthropoda</taxon>
        <taxon>Hexapoda</taxon>
        <taxon>Insecta</taxon>
        <taxon>Pterygota</taxon>
        <taxon>Neoptera</taxon>
        <taxon>Polyneoptera</taxon>
        <taxon>Orthoptera</taxon>
        <taxon>Ensifera</taxon>
        <taxon>Gryllidea</taxon>
        <taxon>Grylloidea</taxon>
        <taxon>Gryllidae</taxon>
        <taxon>Gryllinae</taxon>
        <taxon>Gryllus</taxon>
    </lineage>
</organism>
<dbReference type="InterPro" id="IPR002013">
    <property type="entry name" value="SAC_dom"/>
</dbReference>
<keyword evidence="10" id="KW-1185">Reference proteome</keyword>
<dbReference type="GO" id="GO:0043812">
    <property type="term" value="F:phosphatidylinositol-4-phosphate phosphatase activity"/>
    <property type="evidence" value="ECO:0007669"/>
    <property type="project" value="TreeGrafter"/>
</dbReference>
<feature type="transmembrane region" description="Helical" evidence="7">
    <location>
        <begin position="554"/>
        <end position="575"/>
    </location>
</feature>
<evidence type="ECO:0000259" key="8">
    <source>
        <dbReference type="PROSITE" id="PS50275"/>
    </source>
</evidence>
<comment type="catalytic activity">
    <reaction evidence="2">
        <text>a 1,2-diacyl-sn-glycero-3-phospho-(1D-myo-inositol-3-phosphate) + H2O = a 1,2-diacyl-sn-glycero-3-phospho-(1D-myo-inositol) + phosphate</text>
        <dbReference type="Rhea" id="RHEA:12316"/>
        <dbReference type="ChEBI" id="CHEBI:15377"/>
        <dbReference type="ChEBI" id="CHEBI:43474"/>
        <dbReference type="ChEBI" id="CHEBI:57880"/>
        <dbReference type="ChEBI" id="CHEBI:58088"/>
        <dbReference type="EC" id="3.1.3.64"/>
    </reaction>
    <physiologicalReaction direction="left-to-right" evidence="2">
        <dbReference type="Rhea" id="RHEA:12317"/>
    </physiologicalReaction>
</comment>
<evidence type="ECO:0000256" key="3">
    <source>
        <dbReference type="ARBA" id="ARBA00036807"/>
    </source>
</evidence>
<dbReference type="PANTHER" id="PTHR45662:SF2">
    <property type="entry name" value="PHOSPHATIDYLINOSITOL-3-PHOSPHATASE SAC1"/>
    <property type="match status" value="1"/>
</dbReference>
<evidence type="ECO:0000256" key="4">
    <source>
        <dbReference type="ARBA" id="ARBA00040795"/>
    </source>
</evidence>
<protein>
    <recommendedName>
        <fullName evidence="4">Phosphatidylinositol-3-phosphatase SAC1</fullName>
        <ecNumber evidence="1">3.1.3.64</ecNumber>
    </recommendedName>
    <alternativeName>
        <fullName evidence="6">Phosphatidylinositol-4-phosphate phosphatase</fullName>
    </alternativeName>
    <alternativeName>
        <fullName evidence="5">Suppressor of actin mutations 1-like protein</fullName>
    </alternativeName>
</protein>
<keyword evidence="7" id="KW-1133">Transmembrane helix</keyword>
<dbReference type="EC" id="3.1.3.64" evidence="1"/>
<comment type="caution">
    <text evidence="9">The sequence shown here is derived from an EMBL/GenBank/DDBJ whole genome shotgun (WGS) entry which is preliminary data.</text>
</comment>
<keyword evidence="7" id="KW-0812">Transmembrane</keyword>
<dbReference type="GO" id="GO:0004438">
    <property type="term" value="F:phosphatidylinositol-3-phosphate phosphatase activity"/>
    <property type="evidence" value="ECO:0007669"/>
    <property type="project" value="UniProtKB-EC"/>
</dbReference>
<proteinExistence type="predicted"/>
<evidence type="ECO:0000256" key="2">
    <source>
        <dbReference type="ARBA" id="ARBA00036631"/>
    </source>
</evidence>
<dbReference type="GO" id="GO:0046856">
    <property type="term" value="P:phosphatidylinositol dephosphorylation"/>
    <property type="evidence" value="ECO:0007669"/>
    <property type="project" value="TreeGrafter"/>
</dbReference>
<dbReference type="EMBL" id="JAZDUA010000075">
    <property type="protein sequence ID" value="KAK7869371.1"/>
    <property type="molecule type" value="Genomic_DNA"/>
</dbReference>
<keyword evidence="7" id="KW-0472">Membrane</keyword>
<dbReference type="PANTHER" id="PTHR45662">
    <property type="entry name" value="PHOSPHATIDYLINOSITIDE PHOSPHATASE SAC1"/>
    <property type="match status" value="1"/>
</dbReference>
<feature type="transmembrane region" description="Helical" evidence="7">
    <location>
        <begin position="523"/>
        <end position="542"/>
    </location>
</feature>
<evidence type="ECO:0000256" key="7">
    <source>
        <dbReference type="SAM" id="Phobius"/>
    </source>
</evidence>
<dbReference type="Proteomes" id="UP001378592">
    <property type="component" value="Unassembled WGS sequence"/>
</dbReference>
<sequence length="601" mass="69384">MDSIVDLYDDFILYITPEKFYIEAISGGNDVLVIDRVNHELSLQANHGQIPQASSSKPVCGIIGTVRLLAGPYLVVATKKRKVGSINGQAIWQIIETEVISYTRTLLHLTEKQISQNKVYVSMVEQVLCTPYLYFSYSYDLTHTLQRLHNTTPEFLQMPIHERADPRFLWNHFLLRELSNQTELHRFCLPIVHGFISINQCSINGNAFTWTIVSRRCCFRAGTRLFTRGVDLQGNVANFVETEQIFEYNGDKCSFVQTRGSIPLFWNQLPNLRYKPKPRVNVNENHTEAFSRHFDTQIFNYGKQVIINLIDHRGAEDVLEKAYHDMVNRLGNTNIRYESFDFHAECRHMHWERLSILTDRLAHEQDEFGYFLITRDGTLVSQQDGIFRTNCIDCLDRTNVVQSMLARRSLSHVMEKLGILRPGQRLEDQLGFEMLFKQVWADNADVLSIEYSGTGALKTDFTRTGKRTKWGVLRDGINSLTRYYKNNFMDGFRQDSIDLFLGHYIIEDGEGVTKQCPLDVEKGWKYITFPLVLLVAIAMFFANVVTPSEYTTESLLYLLFWGSMVAVTFGTIMIYGTEFVDYPKLCEIRVSPRPNNEENFG</sequence>
<evidence type="ECO:0000256" key="6">
    <source>
        <dbReference type="ARBA" id="ARBA00041911"/>
    </source>
</evidence>
<dbReference type="GO" id="GO:0005783">
    <property type="term" value="C:endoplasmic reticulum"/>
    <property type="evidence" value="ECO:0007669"/>
    <property type="project" value="TreeGrafter"/>
</dbReference>